<evidence type="ECO:0000259" key="10">
    <source>
        <dbReference type="PROSITE" id="PS51038"/>
    </source>
</evidence>
<comment type="caution">
    <text evidence="11">The sequence shown here is derived from an EMBL/GenBank/DDBJ whole genome shotgun (WGS) entry which is preliminary data.</text>
</comment>
<gene>
    <name evidence="11" type="ORF">DXG03_003378</name>
</gene>
<feature type="domain" description="BAH" evidence="10">
    <location>
        <begin position="404"/>
        <end position="528"/>
    </location>
</feature>
<dbReference type="InterPro" id="IPR001025">
    <property type="entry name" value="BAH_dom"/>
</dbReference>
<dbReference type="Proteomes" id="UP000775547">
    <property type="component" value="Unassembled WGS sequence"/>
</dbReference>
<dbReference type="GO" id="GO:0044027">
    <property type="term" value="P:negative regulation of gene expression via chromosomal CpG island methylation"/>
    <property type="evidence" value="ECO:0007669"/>
    <property type="project" value="TreeGrafter"/>
</dbReference>
<dbReference type="EC" id="2.1.1.37" evidence="2"/>
<comment type="subcellular location">
    <subcellularLocation>
        <location evidence="1">Nucleus</location>
    </subcellularLocation>
</comment>
<name>A0A9P7G258_9AGAR</name>
<evidence type="ECO:0000313" key="12">
    <source>
        <dbReference type="Proteomes" id="UP000775547"/>
    </source>
</evidence>
<keyword evidence="8" id="KW-0539">Nucleus</keyword>
<keyword evidence="12" id="KW-1185">Reference proteome</keyword>
<evidence type="ECO:0000256" key="6">
    <source>
        <dbReference type="ARBA" id="ARBA00022737"/>
    </source>
</evidence>
<dbReference type="OrthoDB" id="5376140at2759"/>
<dbReference type="GO" id="GO:0003886">
    <property type="term" value="F:DNA (cytosine-5-)-methyltransferase activity"/>
    <property type="evidence" value="ECO:0007669"/>
    <property type="project" value="UniProtKB-EC"/>
</dbReference>
<keyword evidence="4" id="KW-0808">Transferase</keyword>
<dbReference type="InterPro" id="IPR022702">
    <property type="entry name" value="Cytosine_MeTrfase1_RFD"/>
</dbReference>
<keyword evidence="5" id="KW-0949">S-adenosyl-L-methionine</keyword>
<accession>A0A9P7G258</accession>
<dbReference type="Gene3D" id="2.30.30.490">
    <property type="match status" value="1"/>
</dbReference>
<dbReference type="InterPro" id="IPR001525">
    <property type="entry name" value="C5_MeTfrase"/>
</dbReference>
<reference evidence="11" key="2">
    <citation type="submission" date="2021-10" db="EMBL/GenBank/DDBJ databases">
        <title>Phylogenomics reveals ancestral predisposition of the termite-cultivated fungus Termitomyces towards a domesticated lifestyle.</title>
        <authorList>
            <person name="Auxier B."/>
            <person name="Grum-Grzhimaylo A."/>
            <person name="Cardenas M.E."/>
            <person name="Lodge J.D."/>
            <person name="Laessoe T."/>
            <person name="Pedersen O."/>
            <person name="Smith M.E."/>
            <person name="Kuyper T.W."/>
            <person name="Franco-Molano E.A."/>
            <person name="Baroni T.J."/>
            <person name="Aanen D.K."/>
        </authorList>
    </citation>
    <scope>NUCLEOTIDE SEQUENCE</scope>
    <source>
        <strain evidence="11">AP01</strain>
        <tissue evidence="11">Mycelium</tissue>
    </source>
</reference>
<evidence type="ECO:0000256" key="2">
    <source>
        <dbReference type="ARBA" id="ARBA00011975"/>
    </source>
</evidence>
<organism evidence="11 12">
    <name type="scientific">Asterophora parasitica</name>
    <dbReference type="NCBI Taxonomy" id="117018"/>
    <lineage>
        <taxon>Eukaryota</taxon>
        <taxon>Fungi</taxon>
        <taxon>Dikarya</taxon>
        <taxon>Basidiomycota</taxon>
        <taxon>Agaricomycotina</taxon>
        <taxon>Agaricomycetes</taxon>
        <taxon>Agaricomycetidae</taxon>
        <taxon>Agaricales</taxon>
        <taxon>Tricholomatineae</taxon>
        <taxon>Lyophyllaceae</taxon>
        <taxon>Asterophora</taxon>
    </lineage>
</organism>
<dbReference type="PANTHER" id="PTHR10629">
    <property type="entry name" value="CYTOSINE-SPECIFIC METHYLTRANSFERASE"/>
    <property type="match status" value="1"/>
</dbReference>
<dbReference type="GO" id="GO:0003682">
    <property type="term" value="F:chromatin binding"/>
    <property type="evidence" value="ECO:0007669"/>
    <property type="project" value="InterPro"/>
</dbReference>
<evidence type="ECO:0000256" key="4">
    <source>
        <dbReference type="ARBA" id="ARBA00022679"/>
    </source>
</evidence>
<dbReference type="Pfam" id="PF12047">
    <property type="entry name" value="DNMT1-RFD"/>
    <property type="match status" value="1"/>
</dbReference>
<evidence type="ECO:0000256" key="1">
    <source>
        <dbReference type="ARBA" id="ARBA00004123"/>
    </source>
</evidence>
<dbReference type="AlphaFoldDB" id="A0A9P7G258"/>
<evidence type="ECO:0000313" key="11">
    <source>
        <dbReference type="EMBL" id="KAG5642233.1"/>
    </source>
</evidence>
<evidence type="ECO:0000256" key="5">
    <source>
        <dbReference type="ARBA" id="ARBA00022691"/>
    </source>
</evidence>
<feature type="region of interest" description="Disordered" evidence="9">
    <location>
        <begin position="31"/>
        <end position="54"/>
    </location>
</feature>
<reference evidence="11" key="1">
    <citation type="submission" date="2020-07" db="EMBL/GenBank/DDBJ databases">
        <authorList>
            <person name="Nieuwenhuis M."/>
            <person name="Van De Peppel L.J.J."/>
        </authorList>
    </citation>
    <scope>NUCLEOTIDE SEQUENCE</scope>
    <source>
        <strain evidence="11">AP01</strain>
        <tissue evidence="11">Mycelium</tissue>
    </source>
</reference>
<dbReference type="InterPro" id="IPR050390">
    <property type="entry name" value="C5-Methyltransferase"/>
</dbReference>
<dbReference type="PROSITE" id="PS51038">
    <property type="entry name" value="BAH"/>
    <property type="match status" value="1"/>
</dbReference>
<dbReference type="GO" id="GO:0032259">
    <property type="term" value="P:methylation"/>
    <property type="evidence" value="ECO:0007669"/>
    <property type="project" value="UniProtKB-KW"/>
</dbReference>
<dbReference type="SUPFAM" id="SSF53335">
    <property type="entry name" value="S-adenosyl-L-methionine-dependent methyltransferases"/>
    <property type="match status" value="1"/>
</dbReference>
<keyword evidence="6" id="KW-0677">Repeat</keyword>
<evidence type="ECO:0000256" key="7">
    <source>
        <dbReference type="ARBA" id="ARBA00023125"/>
    </source>
</evidence>
<keyword evidence="3" id="KW-0489">Methyltransferase</keyword>
<dbReference type="Gene3D" id="3.40.50.150">
    <property type="entry name" value="Vaccinia Virus protein VP39"/>
    <property type="match status" value="1"/>
</dbReference>
<evidence type="ECO:0000256" key="9">
    <source>
        <dbReference type="SAM" id="MobiDB-lite"/>
    </source>
</evidence>
<dbReference type="PANTHER" id="PTHR10629:SF52">
    <property type="entry name" value="DNA (CYTOSINE-5)-METHYLTRANSFERASE 1"/>
    <property type="match status" value="1"/>
</dbReference>
<dbReference type="GO" id="GO:0005634">
    <property type="term" value="C:nucleus"/>
    <property type="evidence" value="ECO:0007669"/>
    <property type="project" value="UniProtKB-SubCell"/>
</dbReference>
<dbReference type="InterPro" id="IPR043151">
    <property type="entry name" value="BAH_sf"/>
</dbReference>
<dbReference type="GO" id="GO:0003677">
    <property type="term" value="F:DNA binding"/>
    <property type="evidence" value="ECO:0007669"/>
    <property type="project" value="UniProtKB-KW"/>
</dbReference>
<sequence length="818" mass="91863">MARRRPNAFEVSFGEDAPELSLTSLNQQQALASSSSLKRKSDTQGPGPGDNRVTAFYVDPDLRNIELETADLILEGEDPFLQEDGDANDKPIRVLTGFVVYDPLHGGELVPLNATEEDDGVDRQFEAAGYVTPYVENEEDEGQEDAGGEPAQPKYVRVSSILRYMLDYTITNDPVWIETQFAWYILKDPSDMYEPLHAYFLRPRRVAQFIASNVLQNIRRTYEDFLDRFERTVDDFGRTYTEQHIWDAISEIEDAVNECDDPAALKSKSPILRHILSKATSTSSRPALRRGAASRRGRKAPLIKALAGDLDLAVLKKENQNATHVTPRIAVLVQGLVREELVVVGERPPRVDKALKAAQQEAASNRLVELANKVNQAAGKVECHREHFIGAGKKYLRAVGIDGQRFEIGDFVLIPMSSTQPQSTGQIDSSSTIADHFWFAKILYADIDLQNFHVQWLQHSSQTMMQELGNPQELFYNELCDHVSFKAVADKIVVHEGPHQDREPPLAAHEYFVNFTYDLHKATYTSIDSIRRGISNVHKPPYNCPVCPVQEQLQQDYVDCWLQDSQKIVNGVAYGGHNYHYEDFVLYRAETGSANIGFIVGFDILPHKGAEIRTQIYLKRVGRISSIPDLPDTEVRDEVGSAVERNFPDVTVHNQCANEVLRYSIKEKMGLRPKPLTQLYDGKTILPSLTKPHVIVAGVPCQTHSTMNMYKKADDVKSNLILTALSYVDHLRPSLFYFENVPGFTRFTFNAVQSGTHKLEGGLEMGGLKFVVRALLDMRPAVTELPNGGSVFSLLLPLTDIHYLSFHYPATTSPISRD</sequence>
<keyword evidence="7" id="KW-0238">DNA-binding</keyword>
<protein>
    <recommendedName>
        <fullName evidence="2">DNA (cytosine-5-)-methyltransferase</fullName>
        <ecNumber evidence="2">2.1.1.37</ecNumber>
    </recommendedName>
</protein>
<dbReference type="Pfam" id="PF00145">
    <property type="entry name" value="DNA_methylase"/>
    <property type="match status" value="1"/>
</dbReference>
<evidence type="ECO:0000256" key="8">
    <source>
        <dbReference type="ARBA" id="ARBA00023242"/>
    </source>
</evidence>
<evidence type="ECO:0000256" key="3">
    <source>
        <dbReference type="ARBA" id="ARBA00022603"/>
    </source>
</evidence>
<proteinExistence type="predicted"/>
<dbReference type="InterPro" id="IPR029063">
    <property type="entry name" value="SAM-dependent_MTases_sf"/>
</dbReference>
<dbReference type="EMBL" id="JABCKV010000204">
    <property type="protein sequence ID" value="KAG5642233.1"/>
    <property type="molecule type" value="Genomic_DNA"/>
</dbReference>